<feature type="transmembrane region" description="Helical" evidence="6">
    <location>
        <begin position="282"/>
        <end position="299"/>
    </location>
</feature>
<comment type="subcellular location">
    <subcellularLocation>
        <location evidence="1">Cell membrane</location>
        <topology evidence="1">Multi-pass membrane protein</topology>
    </subcellularLocation>
</comment>
<keyword evidence="9" id="KW-1185">Reference proteome</keyword>
<dbReference type="Pfam" id="PF07690">
    <property type="entry name" value="MFS_1"/>
    <property type="match status" value="1"/>
</dbReference>
<feature type="transmembrane region" description="Helical" evidence="6">
    <location>
        <begin position="305"/>
        <end position="327"/>
    </location>
</feature>
<keyword evidence="2 6" id="KW-0812">Transmembrane</keyword>
<organism evidence="8 9">
    <name type="scientific">Cellulomonas xiejunii</name>
    <dbReference type="NCBI Taxonomy" id="2968083"/>
    <lineage>
        <taxon>Bacteria</taxon>
        <taxon>Bacillati</taxon>
        <taxon>Actinomycetota</taxon>
        <taxon>Actinomycetes</taxon>
        <taxon>Micrococcales</taxon>
        <taxon>Cellulomonadaceae</taxon>
        <taxon>Cellulomonas</taxon>
    </lineage>
</organism>
<dbReference type="SUPFAM" id="SSF103473">
    <property type="entry name" value="MFS general substrate transporter"/>
    <property type="match status" value="1"/>
</dbReference>
<keyword evidence="4 6" id="KW-0472">Membrane</keyword>
<evidence type="ECO:0000313" key="9">
    <source>
        <dbReference type="Proteomes" id="UP001316384"/>
    </source>
</evidence>
<dbReference type="Proteomes" id="UP001316384">
    <property type="component" value="Chromosome"/>
</dbReference>
<dbReference type="EMBL" id="CP101987">
    <property type="protein sequence ID" value="UUI71408.1"/>
    <property type="molecule type" value="Genomic_DNA"/>
</dbReference>
<dbReference type="PROSITE" id="PS50850">
    <property type="entry name" value="MFS"/>
    <property type="match status" value="1"/>
</dbReference>
<dbReference type="Gene3D" id="1.20.1250.20">
    <property type="entry name" value="MFS general substrate transporter like domains"/>
    <property type="match status" value="1"/>
</dbReference>
<evidence type="ECO:0000256" key="2">
    <source>
        <dbReference type="ARBA" id="ARBA00022692"/>
    </source>
</evidence>
<name>A0ABY5KSU7_9CELL</name>
<keyword evidence="3 6" id="KW-1133">Transmembrane helix</keyword>
<feature type="transmembrane region" description="Helical" evidence="6">
    <location>
        <begin position="106"/>
        <end position="127"/>
    </location>
</feature>
<evidence type="ECO:0000256" key="5">
    <source>
        <dbReference type="SAM" id="MobiDB-lite"/>
    </source>
</evidence>
<evidence type="ECO:0000256" key="6">
    <source>
        <dbReference type="SAM" id="Phobius"/>
    </source>
</evidence>
<gene>
    <name evidence="8" type="ORF">NP048_16690</name>
</gene>
<feature type="transmembrane region" description="Helical" evidence="6">
    <location>
        <begin position="251"/>
        <end position="270"/>
    </location>
</feature>
<feature type="transmembrane region" description="Helical" evidence="6">
    <location>
        <begin position="369"/>
        <end position="389"/>
    </location>
</feature>
<evidence type="ECO:0000313" key="8">
    <source>
        <dbReference type="EMBL" id="UUI71408.1"/>
    </source>
</evidence>
<feature type="transmembrane region" description="Helical" evidence="6">
    <location>
        <begin position="12"/>
        <end position="42"/>
    </location>
</feature>
<evidence type="ECO:0000256" key="3">
    <source>
        <dbReference type="ARBA" id="ARBA00022989"/>
    </source>
</evidence>
<evidence type="ECO:0000259" key="7">
    <source>
        <dbReference type="PROSITE" id="PS50850"/>
    </source>
</evidence>
<dbReference type="InterPro" id="IPR011701">
    <property type="entry name" value="MFS"/>
</dbReference>
<dbReference type="PANTHER" id="PTHR23542:SF1">
    <property type="entry name" value="MAJOR FACILITATOR SUPERFAMILY (MFS) PROFILE DOMAIN-CONTAINING PROTEIN"/>
    <property type="match status" value="1"/>
</dbReference>
<feature type="transmembrane region" description="Helical" evidence="6">
    <location>
        <begin position="79"/>
        <end position="100"/>
    </location>
</feature>
<dbReference type="InterPro" id="IPR036259">
    <property type="entry name" value="MFS_trans_sf"/>
</dbReference>
<evidence type="ECO:0000256" key="1">
    <source>
        <dbReference type="ARBA" id="ARBA00004651"/>
    </source>
</evidence>
<dbReference type="InterPro" id="IPR020846">
    <property type="entry name" value="MFS_dom"/>
</dbReference>
<dbReference type="Gene3D" id="1.20.1720.10">
    <property type="entry name" value="Multidrug resistance protein D"/>
    <property type="match status" value="1"/>
</dbReference>
<protein>
    <submittedName>
        <fullName evidence="8">MFS transporter</fullName>
    </submittedName>
</protein>
<dbReference type="RefSeq" id="WP_227575308.1">
    <property type="nucleotide sequence ID" value="NZ_CP101987.1"/>
</dbReference>
<evidence type="ECO:0000256" key="4">
    <source>
        <dbReference type="ARBA" id="ARBA00023136"/>
    </source>
</evidence>
<feature type="region of interest" description="Disordered" evidence="5">
    <location>
        <begin position="400"/>
        <end position="428"/>
    </location>
</feature>
<feature type="transmembrane region" description="Helical" evidence="6">
    <location>
        <begin position="211"/>
        <end position="231"/>
    </location>
</feature>
<sequence length="448" mass="45449">MLQPYRDVLARPGALAFSATGLVARLPMSMVGIGIVLMVSALYDSYGLAGRVSAAVVIAQAVGAPQLARLVDRHGQARVMRPAIVVSAVSLVALVVAASLRGPTVWLYITAMLVGATIGSFGSLVRARWNHALGDDPRRVHTAYSLESAADELVFVVGPVAATVLATSVSPVAGLIVPVVAMVVGGLAFLSLRDTEPPTAPADEPRPRGSVLRRPAMVAIVLVFVAIGAIFGATDVATVAFAEESGRKELAGVILAVFALGSLISGLLYGARHWVSPLHRRFAIGVVALALGVCVFFLAQSLWVLAAAMFVVGFAIAPSIINGNALVAEVVPPGRLTEGLTWVGTGLSIGVAAGSSVAGSRIDAAGSHAGFLVVVVSGAAAMVATLAALPALRSHATRRADAPATSQAAARDARSLEDEPPSATAGAAVAACELATDRTTGSRGESSG</sequence>
<proteinExistence type="predicted"/>
<feature type="domain" description="Major facilitator superfamily (MFS) profile" evidence="7">
    <location>
        <begin position="216"/>
        <end position="448"/>
    </location>
</feature>
<reference evidence="8 9" key="1">
    <citation type="submission" date="2022-07" db="EMBL/GenBank/DDBJ databases">
        <title>Novel species in genus cellulomonas.</title>
        <authorList>
            <person name="Ye L."/>
        </authorList>
    </citation>
    <scope>NUCLEOTIDE SEQUENCE [LARGE SCALE GENOMIC DNA]</scope>
    <source>
        <strain evidence="9">zg-B89</strain>
    </source>
</reference>
<accession>A0ABY5KSU7</accession>
<dbReference type="PANTHER" id="PTHR23542">
    <property type="match status" value="1"/>
</dbReference>
<feature type="transmembrane region" description="Helical" evidence="6">
    <location>
        <begin position="172"/>
        <end position="190"/>
    </location>
</feature>
<feature type="transmembrane region" description="Helical" evidence="6">
    <location>
        <begin position="339"/>
        <end position="357"/>
    </location>
</feature>